<protein>
    <recommendedName>
        <fullName evidence="7 8">Small ribosomal subunit protein uS5</fullName>
    </recommendedName>
</protein>
<dbReference type="PROSITE" id="PS00585">
    <property type="entry name" value="RIBOSOMAL_S5"/>
    <property type="match status" value="1"/>
</dbReference>
<dbReference type="InterPro" id="IPR013810">
    <property type="entry name" value="Ribosomal_uS5_N"/>
</dbReference>
<gene>
    <name evidence="8" type="primary">rps5</name>
    <name evidence="11" type="ORF">EF806_01055</name>
</gene>
<dbReference type="GO" id="GO:0019843">
    <property type="term" value="F:rRNA binding"/>
    <property type="evidence" value="ECO:0007669"/>
    <property type="project" value="UniProtKB-UniRule"/>
</dbReference>
<evidence type="ECO:0000256" key="7">
    <source>
        <dbReference type="ARBA" id="ARBA00035255"/>
    </source>
</evidence>
<dbReference type="NCBIfam" id="TIGR01020">
    <property type="entry name" value="uS5_euk_arch"/>
    <property type="match status" value="1"/>
</dbReference>
<evidence type="ECO:0000256" key="8">
    <source>
        <dbReference type="HAMAP-Rule" id="MF_01307"/>
    </source>
</evidence>
<feature type="domain" description="S5 DRBM" evidence="10">
    <location>
        <begin position="62"/>
        <end position="125"/>
    </location>
</feature>
<evidence type="ECO:0000313" key="11">
    <source>
        <dbReference type="EMBL" id="RZN65508.1"/>
    </source>
</evidence>
<dbReference type="FunFam" id="3.30.160.20:FF:000002">
    <property type="entry name" value="40S ribosomal protein S2"/>
    <property type="match status" value="1"/>
</dbReference>
<dbReference type="InterPro" id="IPR005324">
    <property type="entry name" value="Ribosomal_uS5_C"/>
</dbReference>
<keyword evidence="3 8" id="KW-0694">RNA-binding</keyword>
<dbReference type="Pfam" id="PF00333">
    <property type="entry name" value="Ribosomal_S5"/>
    <property type="match status" value="1"/>
</dbReference>
<dbReference type="AlphaFoldDB" id="A0A520KTV6"/>
<organism evidence="11 12">
    <name type="scientific">Methanoliparum thermophilum</name>
    <dbReference type="NCBI Taxonomy" id="2491083"/>
    <lineage>
        <taxon>Archaea</taxon>
        <taxon>Methanobacteriati</taxon>
        <taxon>Methanobacteriota</taxon>
        <taxon>Candidatus Methanoliparia</taxon>
        <taxon>Candidatus Methanoliparales</taxon>
        <taxon>Candidatus Methanoliparaceae</taxon>
        <taxon>Candidatus Methanoliparum</taxon>
    </lineage>
</organism>
<keyword evidence="5 8" id="KW-0687">Ribonucleoprotein</keyword>
<evidence type="ECO:0000256" key="2">
    <source>
        <dbReference type="ARBA" id="ARBA00022730"/>
    </source>
</evidence>
<comment type="function">
    <text evidence="8">With S4 and S12 plays an important role in translational accuracy.</text>
</comment>
<sequence length="214" mass="23732">MIKQSGKKEKRQKKVVQEEEWIPKTRLGRLVADQEIKDIDDVLLSEYPLKEVEVVDLLLPDLVEEVLDINMVQRMTDSGRRVKFDATVVVGNRRGYVGVGIGKDVEVGNAIRKGTKDAKLNIIKVLRGCGSWECKCDTAHSIPYRIEGKSGSVKIVIIPAPKGLGLVAGETARKVLELSGVKDIWTQAYGETRTSVNFAKATYNALKQVSLIKQ</sequence>
<keyword evidence="2 8" id="KW-0699">rRNA-binding</keyword>
<dbReference type="InterPro" id="IPR005711">
    <property type="entry name" value="Ribosomal_uS5_euk/arc"/>
</dbReference>
<dbReference type="Gene3D" id="3.30.230.10">
    <property type="match status" value="1"/>
</dbReference>
<reference evidence="11 12" key="1">
    <citation type="journal article" date="2019" name="Nat. Microbiol.">
        <title>Wide diversity of methane and short-chain alkane metabolisms in uncultured archaea.</title>
        <authorList>
            <person name="Borrel G."/>
            <person name="Adam P.S."/>
            <person name="McKay L.J."/>
            <person name="Chen L.X."/>
            <person name="Sierra-Garcia I.N."/>
            <person name="Sieber C.M."/>
            <person name="Letourneur Q."/>
            <person name="Ghozlane A."/>
            <person name="Andersen G.L."/>
            <person name="Li W.J."/>
            <person name="Hallam S.J."/>
            <person name="Muyzer G."/>
            <person name="de Oliveira V.M."/>
            <person name="Inskeep W.P."/>
            <person name="Banfield J.F."/>
            <person name="Gribaldo S."/>
        </authorList>
    </citation>
    <scope>NUCLEOTIDE SEQUENCE [LARGE SCALE GENOMIC DNA]</scope>
    <source>
        <strain evidence="11">NM1a</strain>
    </source>
</reference>
<dbReference type="SUPFAM" id="SSF54211">
    <property type="entry name" value="Ribosomal protein S5 domain 2-like"/>
    <property type="match status" value="1"/>
</dbReference>
<name>A0A520KTV6_METT2</name>
<dbReference type="InterPro" id="IPR020568">
    <property type="entry name" value="Ribosomal_Su5_D2-typ_SF"/>
</dbReference>
<dbReference type="InterPro" id="IPR014721">
    <property type="entry name" value="Ribsml_uS5_D2-typ_fold_subgr"/>
</dbReference>
<evidence type="ECO:0000256" key="9">
    <source>
        <dbReference type="RuleBase" id="RU003823"/>
    </source>
</evidence>
<dbReference type="Gene3D" id="3.30.160.20">
    <property type="match status" value="1"/>
</dbReference>
<dbReference type="GO" id="GO:0003735">
    <property type="term" value="F:structural constituent of ribosome"/>
    <property type="evidence" value="ECO:0007669"/>
    <property type="project" value="UniProtKB-UniRule"/>
</dbReference>
<dbReference type="FunFam" id="3.30.230.10:FF:000004">
    <property type="entry name" value="40S ribosomal protein S2"/>
    <property type="match status" value="1"/>
</dbReference>
<comment type="domain">
    <text evidence="8">The N-terminal domain interacts with the head of the 30S subunit; the C-terminal domain interacts with the body and contacts protein S4. The interaction surface between S4 and S5 is involved in control of translational fidelity.</text>
</comment>
<evidence type="ECO:0000313" key="12">
    <source>
        <dbReference type="Proteomes" id="UP000317158"/>
    </source>
</evidence>
<dbReference type="HAMAP" id="MF_01307_A">
    <property type="entry name" value="Ribosomal_uS5_A"/>
    <property type="match status" value="1"/>
</dbReference>
<dbReference type="EMBL" id="RXIF01000002">
    <property type="protein sequence ID" value="RZN65508.1"/>
    <property type="molecule type" value="Genomic_DNA"/>
</dbReference>
<dbReference type="Proteomes" id="UP000317158">
    <property type="component" value="Unassembled WGS sequence"/>
</dbReference>
<accession>A0A520KTV6</accession>
<dbReference type="InterPro" id="IPR047866">
    <property type="entry name" value="Ribosomal_uS5_arc"/>
</dbReference>
<dbReference type="GO" id="GO:0006412">
    <property type="term" value="P:translation"/>
    <property type="evidence" value="ECO:0007669"/>
    <property type="project" value="UniProtKB-UniRule"/>
</dbReference>
<dbReference type="InterPro" id="IPR018192">
    <property type="entry name" value="Ribosomal_uS5_N_CS"/>
</dbReference>
<evidence type="ECO:0000259" key="10">
    <source>
        <dbReference type="PROSITE" id="PS50881"/>
    </source>
</evidence>
<dbReference type="PANTHER" id="PTHR13718:SF4">
    <property type="entry name" value="40S RIBOSOMAL PROTEIN S2"/>
    <property type="match status" value="1"/>
</dbReference>
<comment type="subunit">
    <text evidence="6 8">Part of the 30S ribosomal subunit. Contacts protein S4.</text>
</comment>
<dbReference type="InterPro" id="IPR000851">
    <property type="entry name" value="Ribosomal_uS5"/>
</dbReference>
<evidence type="ECO:0000256" key="4">
    <source>
        <dbReference type="ARBA" id="ARBA00022980"/>
    </source>
</evidence>
<dbReference type="PROSITE" id="PS50881">
    <property type="entry name" value="S5_DSRBD"/>
    <property type="match status" value="1"/>
</dbReference>
<dbReference type="SUPFAM" id="SSF54768">
    <property type="entry name" value="dsRNA-binding domain-like"/>
    <property type="match status" value="1"/>
</dbReference>
<proteinExistence type="inferred from homology"/>
<dbReference type="GO" id="GO:0022627">
    <property type="term" value="C:cytosolic small ribosomal subunit"/>
    <property type="evidence" value="ECO:0007669"/>
    <property type="project" value="TreeGrafter"/>
</dbReference>
<comment type="caution">
    <text evidence="11">The sequence shown here is derived from an EMBL/GenBank/DDBJ whole genome shotgun (WGS) entry which is preliminary data.</text>
</comment>
<dbReference type="NCBIfam" id="NF003125">
    <property type="entry name" value="PRK04044.1"/>
    <property type="match status" value="1"/>
</dbReference>
<dbReference type="Pfam" id="PF03719">
    <property type="entry name" value="Ribosomal_S5_C"/>
    <property type="match status" value="1"/>
</dbReference>
<evidence type="ECO:0000256" key="6">
    <source>
        <dbReference type="ARBA" id="ARBA00025844"/>
    </source>
</evidence>
<keyword evidence="4 8" id="KW-0689">Ribosomal protein</keyword>
<evidence type="ECO:0000256" key="1">
    <source>
        <dbReference type="ARBA" id="ARBA00008945"/>
    </source>
</evidence>
<evidence type="ECO:0000256" key="3">
    <source>
        <dbReference type="ARBA" id="ARBA00022884"/>
    </source>
</evidence>
<evidence type="ECO:0000256" key="5">
    <source>
        <dbReference type="ARBA" id="ARBA00023274"/>
    </source>
</evidence>
<comment type="similarity">
    <text evidence="1 8 9">Belongs to the universal ribosomal protein uS5 family.</text>
</comment>
<dbReference type="PANTHER" id="PTHR13718">
    <property type="entry name" value="RIBOSOMAL S SUBUNIT"/>
    <property type="match status" value="1"/>
</dbReference>